<dbReference type="GO" id="GO:0032977">
    <property type="term" value="F:membrane insertase activity"/>
    <property type="evidence" value="ECO:0007669"/>
    <property type="project" value="InterPro"/>
</dbReference>
<evidence type="ECO:0000256" key="3">
    <source>
        <dbReference type="ARBA" id="ARBA00022475"/>
    </source>
</evidence>
<dbReference type="PANTHER" id="PTHR12428">
    <property type="entry name" value="OXA1"/>
    <property type="match status" value="1"/>
</dbReference>
<organism evidence="12 13">
    <name type="scientific">Candidatus Woykebacteria bacterium RBG_13_40_15</name>
    <dbReference type="NCBI Taxonomy" id="1802593"/>
    <lineage>
        <taxon>Bacteria</taxon>
        <taxon>Candidatus Woykeibacteriota</taxon>
    </lineage>
</organism>
<keyword evidence="6 10" id="KW-1133">Transmembrane helix</keyword>
<name>A0A1G1W8T4_9BACT</name>
<evidence type="ECO:0000256" key="8">
    <source>
        <dbReference type="ARBA" id="ARBA00023186"/>
    </source>
</evidence>
<feature type="transmembrane region" description="Helical" evidence="10">
    <location>
        <begin position="20"/>
        <end position="40"/>
    </location>
</feature>
<dbReference type="NCBIfam" id="TIGR03592">
    <property type="entry name" value="yidC_oxa1_cterm"/>
    <property type="match status" value="1"/>
</dbReference>
<evidence type="ECO:0000259" key="11">
    <source>
        <dbReference type="Pfam" id="PF02096"/>
    </source>
</evidence>
<feature type="transmembrane region" description="Helical" evidence="10">
    <location>
        <begin position="190"/>
        <end position="213"/>
    </location>
</feature>
<evidence type="ECO:0000313" key="13">
    <source>
        <dbReference type="Proteomes" id="UP000176631"/>
    </source>
</evidence>
<dbReference type="InterPro" id="IPR001708">
    <property type="entry name" value="YidC/ALB3/OXA1/COX18"/>
</dbReference>
<keyword evidence="5" id="KW-0653">Protein transport</keyword>
<evidence type="ECO:0000256" key="1">
    <source>
        <dbReference type="ARBA" id="ARBA00004651"/>
    </source>
</evidence>
<dbReference type="PANTHER" id="PTHR12428:SF65">
    <property type="entry name" value="CYTOCHROME C OXIDASE ASSEMBLY PROTEIN COX18, MITOCHONDRIAL"/>
    <property type="match status" value="1"/>
</dbReference>
<evidence type="ECO:0000256" key="5">
    <source>
        <dbReference type="ARBA" id="ARBA00022927"/>
    </source>
</evidence>
<keyword evidence="3" id="KW-1003">Cell membrane</keyword>
<dbReference type="CDD" id="cd20070">
    <property type="entry name" value="5TM_YidC_Alb3"/>
    <property type="match status" value="1"/>
</dbReference>
<comment type="similarity">
    <text evidence="9">Belongs to the OXA1/ALB3/YidC family.</text>
</comment>
<keyword evidence="2" id="KW-0813">Transport</keyword>
<feature type="transmembrane region" description="Helical" evidence="10">
    <location>
        <begin position="133"/>
        <end position="155"/>
    </location>
</feature>
<dbReference type="GO" id="GO:0015031">
    <property type="term" value="P:protein transport"/>
    <property type="evidence" value="ECO:0007669"/>
    <property type="project" value="UniProtKB-KW"/>
</dbReference>
<feature type="transmembrane region" description="Helical" evidence="10">
    <location>
        <begin position="86"/>
        <end position="113"/>
    </location>
</feature>
<sequence>MINFFVDILLGLNRLLFNNLGLTIIVVGILSRAVFHPFIISSLRYNKALRDLKPQLDSIKKKYGKDIRKVSEEQSKLFRASGVHPAAGAISCLSTITQIVVFIILYQALIKVISSGVQTSFLLWNLANPDVYHIQGVPIPIPGLLVILSAFGTLIQSQMLTPETKKAPPKKGEKGDISDDLMAWQQQTMFIFPIIILLIGLRFPAGLVLYWAISTLYGIIQQYQASGLGGLKLWLASLPIKK</sequence>
<dbReference type="GO" id="GO:0005886">
    <property type="term" value="C:plasma membrane"/>
    <property type="evidence" value="ECO:0007669"/>
    <property type="project" value="UniProtKB-SubCell"/>
</dbReference>
<accession>A0A1G1W8T4</accession>
<dbReference type="STRING" id="1802593.A2172_00860"/>
<feature type="domain" description="Membrane insertase YidC/Oxa/ALB C-terminal" evidence="11">
    <location>
        <begin position="21"/>
        <end position="223"/>
    </location>
</feature>
<dbReference type="GO" id="GO:0051205">
    <property type="term" value="P:protein insertion into membrane"/>
    <property type="evidence" value="ECO:0007669"/>
    <property type="project" value="TreeGrafter"/>
</dbReference>
<evidence type="ECO:0000256" key="10">
    <source>
        <dbReference type="SAM" id="Phobius"/>
    </source>
</evidence>
<dbReference type="InterPro" id="IPR028055">
    <property type="entry name" value="YidC/Oxa/ALB_C"/>
</dbReference>
<comment type="subcellular location">
    <subcellularLocation>
        <location evidence="1">Cell membrane</location>
        <topology evidence="1">Multi-pass membrane protein</topology>
    </subcellularLocation>
    <subcellularLocation>
        <location evidence="9">Membrane</location>
        <topology evidence="9">Multi-pass membrane protein</topology>
    </subcellularLocation>
</comment>
<evidence type="ECO:0000256" key="6">
    <source>
        <dbReference type="ARBA" id="ARBA00022989"/>
    </source>
</evidence>
<keyword evidence="4 9" id="KW-0812">Transmembrane</keyword>
<comment type="caution">
    <text evidence="12">The sequence shown here is derived from an EMBL/GenBank/DDBJ whole genome shotgun (WGS) entry which is preliminary data.</text>
</comment>
<gene>
    <name evidence="12" type="ORF">A2172_00860</name>
</gene>
<evidence type="ECO:0000256" key="2">
    <source>
        <dbReference type="ARBA" id="ARBA00022448"/>
    </source>
</evidence>
<dbReference type="Pfam" id="PF02096">
    <property type="entry name" value="60KD_IMP"/>
    <property type="match status" value="1"/>
</dbReference>
<dbReference type="InterPro" id="IPR047196">
    <property type="entry name" value="YidC_ALB_C"/>
</dbReference>
<proteinExistence type="inferred from homology"/>
<evidence type="ECO:0000313" key="12">
    <source>
        <dbReference type="EMBL" id="OGY24079.1"/>
    </source>
</evidence>
<evidence type="ECO:0000256" key="4">
    <source>
        <dbReference type="ARBA" id="ARBA00022692"/>
    </source>
</evidence>
<dbReference type="EMBL" id="MHCP01000015">
    <property type="protein sequence ID" value="OGY24079.1"/>
    <property type="molecule type" value="Genomic_DNA"/>
</dbReference>
<protein>
    <recommendedName>
        <fullName evidence="11">Membrane insertase YidC/Oxa/ALB C-terminal domain-containing protein</fullName>
    </recommendedName>
</protein>
<evidence type="ECO:0000256" key="9">
    <source>
        <dbReference type="RuleBase" id="RU003945"/>
    </source>
</evidence>
<keyword evidence="7 10" id="KW-0472">Membrane</keyword>
<evidence type="ECO:0000256" key="7">
    <source>
        <dbReference type="ARBA" id="ARBA00023136"/>
    </source>
</evidence>
<reference evidence="12 13" key="1">
    <citation type="journal article" date="2016" name="Nat. Commun.">
        <title>Thousands of microbial genomes shed light on interconnected biogeochemical processes in an aquifer system.</title>
        <authorList>
            <person name="Anantharaman K."/>
            <person name="Brown C.T."/>
            <person name="Hug L.A."/>
            <person name="Sharon I."/>
            <person name="Castelle C.J."/>
            <person name="Probst A.J."/>
            <person name="Thomas B.C."/>
            <person name="Singh A."/>
            <person name="Wilkins M.J."/>
            <person name="Karaoz U."/>
            <person name="Brodie E.L."/>
            <person name="Williams K.H."/>
            <person name="Hubbard S.S."/>
            <person name="Banfield J.F."/>
        </authorList>
    </citation>
    <scope>NUCLEOTIDE SEQUENCE [LARGE SCALE GENOMIC DNA]</scope>
</reference>
<dbReference type="Proteomes" id="UP000176631">
    <property type="component" value="Unassembled WGS sequence"/>
</dbReference>
<keyword evidence="8" id="KW-0143">Chaperone</keyword>
<dbReference type="AlphaFoldDB" id="A0A1G1W8T4"/>